<proteinExistence type="predicted"/>
<sequence>MNDMMTLLLIAIPSLYYLVLGFVTPSRVAVATATVTIEAPIEWLFHMIAIDRRQAFRSDLKDVIVTSNKRWRELAFDSPPVDYEEVRSVTNHLFEAHFKGFGFRGTWLVRFTKDTDKVTTLFIYEEIQVKQPLLRPIVKLIYPLQDAVNRFVADLFDAIDTANPITV</sequence>
<gene>
    <name evidence="1" type="ORF">WFZ85_15455</name>
</gene>
<name>A0ABU9NBI5_9FLAO</name>
<evidence type="ECO:0008006" key="3">
    <source>
        <dbReference type="Google" id="ProtNLM"/>
    </source>
</evidence>
<keyword evidence="2" id="KW-1185">Reference proteome</keyword>
<evidence type="ECO:0000313" key="2">
    <source>
        <dbReference type="Proteomes" id="UP001460072"/>
    </source>
</evidence>
<dbReference type="Proteomes" id="UP001460072">
    <property type="component" value="Unassembled WGS sequence"/>
</dbReference>
<protein>
    <recommendedName>
        <fullName evidence="3">Polyketide cyclase / dehydrase and lipid transport</fullName>
    </recommendedName>
</protein>
<dbReference type="EMBL" id="JBCGDO010000041">
    <property type="protein sequence ID" value="MEM0543998.1"/>
    <property type="molecule type" value="Genomic_DNA"/>
</dbReference>
<reference evidence="1 2" key="1">
    <citation type="submission" date="2024-03" db="EMBL/GenBank/DDBJ databases">
        <title>Two novel species of the genus Flavobacterium exhibiting potentially degradation of complex polysaccharides.</title>
        <authorList>
            <person name="Lian X."/>
        </authorList>
    </citation>
    <scope>NUCLEOTIDE SEQUENCE [LARGE SCALE GENOMIC DNA]</scope>
    <source>
        <strain evidence="2">j3</strain>
    </source>
</reference>
<accession>A0ABU9NBI5</accession>
<evidence type="ECO:0000313" key="1">
    <source>
        <dbReference type="EMBL" id="MEM0543998.1"/>
    </source>
</evidence>
<comment type="caution">
    <text evidence="1">The sequence shown here is derived from an EMBL/GenBank/DDBJ whole genome shotgun (WGS) entry which is preliminary data.</text>
</comment>
<organism evidence="1 2">
    <name type="scientific">Flavobacterium aureirubrum</name>
    <dbReference type="NCBI Taxonomy" id="3133147"/>
    <lineage>
        <taxon>Bacteria</taxon>
        <taxon>Pseudomonadati</taxon>
        <taxon>Bacteroidota</taxon>
        <taxon>Flavobacteriia</taxon>
        <taxon>Flavobacteriales</taxon>
        <taxon>Flavobacteriaceae</taxon>
        <taxon>Flavobacterium</taxon>
    </lineage>
</organism>
<dbReference type="RefSeq" id="WP_342697165.1">
    <property type="nucleotide sequence ID" value="NZ_JBCGDO010000041.1"/>
</dbReference>